<dbReference type="AlphaFoldDB" id="A0A7C9CUX9"/>
<dbReference type="EMBL" id="GISG01046556">
    <property type="protein sequence ID" value="MBA4624163.1"/>
    <property type="molecule type" value="Transcribed_RNA"/>
</dbReference>
<organism evidence="2">
    <name type="scientific">Opuntia streptacantha</name>
    <name type="common">Prickly pear cactus</name>
    <name type="synonym">Opuntia cardona</name>
    <dbReference type="NCBI Taxonomy" id="393608"/>
    <lineage>
        <taxon>Eukaryota</taxon>
        <taxon>Viridiplantae</taxon>
        <taxon>Streptophyta</taxon>
        <taxon>Embryophyta</taxon>
        <taxon>Tracheophyta</taxon>
        <taxon>Spermatophyta</taxon>
        <taxon>Magnoliopsida</taxon>
        <taxon>eudicotyledons</taxon>
        <taxon>Gunneridae</taxon>
        <taxon>Pentapetalae</taxon>
        <taxon>Caryophyllales</taxon>
        <taxon>Cactineae</taxon>
        <taxon>Cactaceae</taxon>
        <taxon>Opuntioideae</taxon>
        <taxon>Opuntia</taxon>
    </lineage>
</organism>
<evidence type="ECO:0000313" key="2">
    <source>
        <dbReference type="EMBL" id="MBA4624164.1"/>
    </source>
</evidence>
<proteinExistence type="predicted"/>
<feature type="compositionally biased region" description="Low complexity" evidence="1">
    <location>
        <begin position="65"/>
        <end position="76"/>
    </location>
</feature>
<dbReference type="EMBL" id="GISG01046559">
    <property type="protein sequence ID" value="MBA4624164.1"/>
    <property type="molecule type" value="Transcribed_RNA"/>
</dbReference>
<protein>
    <submittedName>
        <fullName evidence="2">Uncharacterized protein</fullName>
    </submittedName>
</protein>
<reference evidence="2" key="1">
    <citation type="journal article" date="2013" name="J. Plant Res.">
        <title>Effect of fungi and light on seed germination of three Opuntia species from semiarid lands of central Mexico.</title>
        <authorList>
            <person name="Delgado-Sanchez P."/>
            <person name="Jimenez-Bremont J.F."/>
            <person name="Guerrero-Gonzalez Mde L."/>
            <person name="Flores J."/>
        </authorList>
    </citation>
    <scope>NUCLEOTIDE SEQUENCE</scope>
    <source>
        <tissue evidence="2">Cladode</tissue>
    </source>
</reference>
<feature type="region of interest" description="Disordered" evidence="1">
    <location>
        <begin position="1"/>
        <end position="122"/>
    </location>
</feature>
<reference evidence="2" key="2">
    <citation type="submission" date="2020-07" db="EMBL/GenBank/DDBJ databases">
        <authorList>
            <person name="Vera ALvarez R."/>
            <person name="Arias-Moreno D.M."/>
            <person name="Jimenez-Jacinto V."/>
            <person name="Jimenez-Bremont J.F."/>
            <person name="Swaminathan K."/>
            <person name="Moose S.P."/>
            <person name="Guerrero-Gonzalez M.L."/>
            <person name="Marino-Ramirez L."/>
            <person name="Landsman D."/>
            <person name="Rodriguez-Kessler M."/>
            <person name="Delgado-Sanchez P."/>
        </authorList>
    </citation>
    <scope>NUCLEOTIDE SEQUENCE</scope>
    <source>
        <tissue evidence="2">Cladode</tissue>
    </source>
</reference>
<feature type="compositionally biased region" description="Basic and acidic residues" evidence="1">
    <location>
        <begin position="36"/>
        <end position="46"/>
    </location>
</feature>
<evidence type="ECO:0000256" key="1">
    <source>
        <dbReference type="SAM" id="MobiDB-lite"/>
    </source>
</evidence>
<accession>A0A7C9CUX9</accession>
<name>A0A7C9CUX9_OPUST</name>
<sequence length="145" mass="15541">MGPMEEETSSPSMLTNNDRKVPVKGSNGDVVNVGNLDHDERRKDQDLDGQQGEREDEQSPTMGCISNSNLISNHSNDGGGPRDSPGDNINSGDEMENNNDLSDAGMEDDRSEGVLGESPLIEGEAEVVKGKLTGMRMNNDAFSDS</sequence>